<dbReference type="Pfam" id="PF00345">
    <property type="entry name" value="PapD_N"/>
    <property type="match status" value="1"/>
</dbReference>
<evidence type="ECO:0000313" key="2">
    <source>
        <dbReference type="EMBL" id="GLQ89820.1"/>
    </source>
</evidence>
<dbReference type="InterPro" id="IPR013783">
    <property type="entry name" value="Ig-like_fold"/>
</dbReference>
<reference evidence="3" key="1">
    <citation type="journal article" date="2019" name="Int. J. Syst. Evol. Microbiol.">
        <title>The Global Catalogue of Microorganisms (GCM) 10K type strain sequencing project: providing services to taxonomists for standard genome sequencing and annotation.</title>
        <authorList>
            <consortium name="The Broad Institute Genomics Platform"/>
            <consortium name="The Broad Institute Genome Sequencing Center for Infectious Disease"/>
            <person name="Wu L."/>
            <person name="Ma J."/>
        </authorList>
    </citation>
    <scope>NUCLEOTIDE SEQUENCE [LARGE SCALE GENOMIC DNA]</scope>
    <source>
        <strain evidence="3">NBRC 111981</strain>
    </source>
</reference>
<dbReference type="RefSeq" id="WP_284333257.1">
    <property type="nucleotide sequence ID" value="NZ_BSOA01000043.1"/>
</dbReference>
<accession>A0ABQ5XH51</accession>
<feature type="domain" description="Pili assembly chaperone N-terminal" evidence="1">
    <location>
        <begin position="22"/>
        <end position="138"/>
    </location>
</feature>
<dbReference type="InterPro" id="IPR016147">
    <property type="entry name" value="Pili_assmbl_chaperone_N"/>
</dbReference>
<evidence type="ECO:0000259" key="1">
    <source>
        <dbReference type="Pfam" id="PF00345"/>
    </source>
</evidence>
<organism evidence="2 3">
    <name type="scientific">Dyella flagellata</name>
    <dbReference type="NCBI Taxonomy" id="1867833"/>
    <lineage>
        <taxon>Bacteria</taxon>
        <taxon>Pseudomonadati</taxon>
        <taxon>Pseudomonadota</taxon>
        <taxon>Gammaproteobacteria</taxon>
        <taxon>Lysobacterales</taxon>
        <taxon>Rhodanobacteraceae</taxon>
        <taxon>Dyella</taxon>
    </lineage>
</organism>
<evidence type="ECO:0000313" key="3">
    <source>
        <dbReference type="Proteomes" id="UP001156627"/>
    </source>
</evidence>
<proteinExistence type="predicted"/>
<sequence length="239" mass="26298">MRRLLLAVGLLTPCVIGRASSLQISPVMIELRHGEGAATLTLKNPGERSLYGQVRVFRWDQANDQDQLLPTQSLVASPPLIEIPAHGEQYVRLVLSDRGNANQEQSYRLLIDELPAADNADENGVTIRLRYSVPVFVESDGSAQAPALTWHALHDTEGWWLRVTNAGRRRARISMVQFTAADGKTYTVEKGLLGYALAGQTMQWRVNLDSHSALKAPVTIRANVNALSIEDHVAIDTSP</sequence>
<comment type="caution">
    <text evidence="2">The sequence shown here is derived from an EMBL/GenBank/DDBJ whole genome shotgun (WGS) entry which is preliminary data.</text>
</comment>
<dbReference type="PANTHER" id="PTHR30251:SF4">
    <property type="entry name" value="SLR1668 PROTEIN"/>
    <property type="match status" value="1"/>
</dbReference>
<dbReference type="InterPro" id="IPR008962">
    <property type="entry name" value="PapD-like_sf"/>
</dbReference>
<dbReference type="SUPFAM" id="SSF49354">
    <property type="entry name" value="PapD-like"/>
    <property type="match status" value="1"/>
</dbReference>
<gene>
    <name evidence="2" type="ORF">GCM10007898_33950</name>
</gene>
<name>A0ABQ5XH51_9GAMM</name>
<dbReference type="Gene3D" id="2.60.40.10">
    <property type="entry name" value="Immunoglobulins"/>
    <property type="match status" value="1"/>
</dbReference>
<dbReference type="InterPro" id="IPR050643">
    <property type="entry name" value="Periplasmic_pilus_chap"/>
</dbReference>
<keyword evidence="3" id="KW-1185">Reference proteome</keyword>
<dbReference type="Proteomes" id="UP001156627">
    <property type="component" value="Unassembled WGS sequence"/>
</dbReference>
<protein>
    <submittedName>
        <fullName evidence="2">Pilus assembly protein PapD</fullName>
    </submittedName>
</protein>
<dbReference type="EMBL" id="BSOA01000043">
    <property type="protein sequence ID" value="GLQ89820.1"/>
    <property type="molecule type" value="Genomic_DNA"/>
</dbReference>
<dbReference type="PANTHER" id="PTHR30251">
    <property type="entry name" value="PILUS ASSEMBLY CHAPERONE"/>
    <property type="match status" value="1"/>
</dbReference>